<dbReference type="Gene3D" id="3.20.20.10">
    <property type="entry name" value="Alanine racemase"/>
    <property type="match status" value="1"/>
</dbReference>
<protein>
    <recommendedName>
        <fullName evidence="2">Pyridoxal phosphate homeostasis protein</fullName>
        <shortName evidence="2">PLP homeostasis protein</shortName>
    </recommendedName>
</protein>
<dbReference type="OrthoDB" id="9804072at2"/>
<dbReference type="Pfam" id="PF01168">
    <property type="entry name" value="Ala_racemase_N"/>
    <property type="match status" value="1"/>
</dbReference>
<evidence type="ECO:0000313" key="7">
    <source>
        <dbReference type="Proteomes" id="UP000253529"/>
    </source>
</evidence>
<dbReference type="PANTHER" id="PTHR10146:SF14">
    <property type="entry name" value="PYRIDOXAL PHOSPHATE HOMEOSTASIS PROTEIN"/>
    <property type="match status" value="1"/>
</dbReference>
<comment type="similarity">
    <text evidence="2 4">Belongs to the pyridoxal phosphate-binding protein YggS/PROSC family.</text>
</comment>
<evidence type="ECO:0000259" key="5">
    <source>
        <dbReference type="Pfam" id="PF01168"/>
    </source>
</evidence>
<organism evidence="6 7">
    <name type="scientific">Roseiarcus fermentans</name>
    <dbReference type="NCBI Taxonomy" id="1473586"/>
    <lineage>
        <taxon>Bacteria</taxon>
        <taxon>Pseudomonadati</taxon>
        <taxon>Pseudomonadota</taxon>
        <taxon>Alphaproteobacteria</taxon>
        <taxon>Hyphomicrobiales</taxon>
        <taxon>Roseiarcaceae</taxon>
        <taxon>Roseiarcus</taxon>
    </lineage>
</organism>
<dbReference type="PIRSF" id="PIRSF004848">
    <property type="entry name" value="YBL036c_PLPDEIII"/>
    <property type="match status" value="1"/>
</dbReference>
<gene>
    <name evidence="6" type="ORF">DFR50_10862</name>
</gene>
<dbReference type="Proteomes" id="UP000253529">
    <property type="component" value="Unassembled WGS sequence"/>
</dbReference>
<sequence length="239" mass="25429">MTDLADADDPLDAVANLEALRAAIAQRASDCDRAPDAIKLVAVSKTYSADEVWPTIAVGGQTVFGENRVQEAIPKWRDLRARAAALGKTIELHLIGPLQSNKAREAVEHFDVIETVDREKIAAALAHEIQRTGKHPRLYVEVNTGAEPQKAGVLPQDADAFLALCRDAYGLTIDGLMAIPPAGEQASPHFALLGVIAKRNGLKELSMGMSADWPLAVQLGATAVRVGSAIFGARAHSKS</sequence>
<dbReference type="RefSeq" id="WP_113888812.1">
    <property type="nucleotide sequence ID" value="NZ_QNRK01000008.1"/>
</dbReference>
<comment type="function">
    <text evidence="2">Pyridoxal 5'-phosphate (PLP)-binding protein, which is involved in PLP homeostasis.</text>
</comment>
<dbReference type="InterPro" id="IPR011078">
    <property type="entry name" value="PyrdxlP_homeostasis"/>
</dbReference>
<name>A0A366FN01_9HYPH</name>
<dbReference type="HAMAP" id="MF_02087">
    <property type="entry name" value="PLP_homeostasis"/>
    <property type="match status" value="1"/>
</dbReference>
<evidence type="ECO:0000313" key="6">
    <source>
        <dbReference type="EMBL" id="RBP15506.1"/>
    </source>
</evidence>
<feature type="modified residue" description="N6-(pyridoxal phosphate)lysine" evidence="2 3">
    <location>
        <position position="45"/>
    </location>
</feature>
<reference evidence="6 7" key="1">
    <citation type="submission" date="2018-06" db="EMBL/GenBank/DDBJ databases">
        <title>Genomic Encyclopedia of Type Strains, Phase IV (KMG-IV): sequencing the most valuable type-strain genomes for metagenomic binning, comparative biology and taxonomic classification.</title>
        <authorList>
            <person name="Goeker M."/>
        </authorList>
    </citation>
    <scope>NUCLEOTIDE SEQUENCE [LARGE SCALE GENOMIC DNA]</scope>
    <source>
        <strain evidence="6 7">DSM 24875</strain>
    </source>
</reference>
<evidence type="ECO:0000256" key="2">
    <source>
        <dbReference type="HAMAP-Rule" id="MF_02087"/>
    </source>
</evidence>
<feature type="domain" description="Alanine racemase N-terminal" evidence="5">
    <location>
        <begin position="17"/>
        <end position="234"/>
    </location>
</feature>
<dbReference type="CDD" id="cd00635">
    <property type="entry name" value="PLPDE_III_YBL036c_like"/>
    <property type="match status" value="1"/>
</dbReference>
<proteinExistence type="inferred from homology"/>
<dbReference type="NCBIfam" id="TIGR00044">
    <property type="entry name" value="YggS family pyridoxal phosphate-dependent enzyme"/>
    <property type="match status" value="1"/>
</dbReference>
<dbReference type="InterPro" id="IPR029066">
    <property type="entry name" value="PLP-binding_barrel"/>
</dbReference>
<dbReference type="FunFam" id="3.20.20.10:FF:000018">
    <property type="entry name" value="Pyridoxal phosphate homeostasis protein"/>
    <property type="match status" value="1"/>
</dbReference>
<keyword evidence="1 2" id="KW-0663">Pyridoxal phosphate</keyword>
<evidence type="ECO:0000256" key="1">
    <source>
        <dbReference type="ARBA" id="ARBA00022898"/>
    </source>
</evidence>
<evidence type="ECO:0000256" key="3">
    <source>
        <dbReference type="PIRSR" id="PIRSR004848-1"/>
    </source>
</evidence>
<dbReference type="PANTHER" id="PTHR10146">
    <property type="entry name" value="PROLINE SYNTHETASE CO-TRANSCRIBED BACTERIAL HOMOLOG PROTEIN"/>
    <property type="match status" value="1"/>
</dbReference>
<evidence type="ECO:0000256" key="4">
    <source>
        <dbReference type="RuleBase" id="RU004514"/>
    </source>
</evidence>
<keyword evidence="7" id="KW-1185">Reference proteome</keyword>
<dbReference type="InterPro" id="IPR001608">
    <property type="entry name" value="Ala_racemase_N"/>
</dbReference>
<dbReference type="EMBL" id="QNRK01000008">
    <property type="protein sequence ID" value="RBP15506.1"/>
    <property type="molecule type" value="Genomic_DNA"/>
</dbReference>
<dbReference type="AlphaFoldDB" id="A0A366FN01"/>
<dbReference type="SUPFAM" id="SSF51419">
    <property type="entry name" value="PLP-binding barrel"/>
    <property type="match status" value="1"/>
</dbReference>
<comment type="cofactor">
    <cofactor evidence="3">
        <name>pyridoxal 5'-phosphate</name>
        <dbReference type="ChEBI" id="CHEBI:597326"/>
    </cofactor>
</comment>
<dbReference type="GO" id="GO:0030170">
    <property type="term" value="F:pyridoxal phosphate binding"/>
    <property type="evidence" value="ECO:0007669"/>
    <property type="project" value="UniProtKB-UniRule"/>
</dbReference>
<comment type="caution">
    <text evidence="6">The sequence shown here is derived from an EMBL/GenBank/DDBJ whole genome shotgun (WGS) entry which is preliminary data.</text>
</comment>
<accession>A0A366FN01</accession>